<dbReference type="EMBL" id="UZAL01027187">
    <property type="protein sequence ID" value="VDP30189.1"/>
    <property type="molecule type" value="Genomic_DNA"/>
</dbReference>
<gene>
    <name evidence="1" type="ORF">SMTD_LOCUS5747</name>
</gene>
<accession>A0A183NUG1</accession>
<dbReference type="STRING" id="31246.A0A183NUG1"/>
<evidence type="ECO:0000313" key="2">
    <source>
        <dbReference type="Proteomes" id="UP000269396"/>
    </source>
</evidence>
<reference evidence="1 2" key="1">
    <citation type="submission" date="2018-11" db="EMBL/GenBank/DDBJ databases">
        <authorList>
            <consortium name="Pathogen Informatics"/>
        </authorList>
    </citation>
    <scope>NUCLEOTIDE SEQUENCE [LARGE SCALE GENOMIC DNA]</scope>
    <source>
        <strain>Denwood</strain>
        <strain evidence="2">Zambia</strain>
    </source>
</reference>
<evidence type="ECO:0000313" key="1">
    <source>
        <dbReference type="EMBL" id="VDP30189.1"/>
    </source>
</evidence>
<protein>
    <submittedName>
        <fullName evidence="1">Uncharacterized protein</fullName>
    </submittedName>
</protein>
<organism evidence="1 2">
    <name type="scientific">Schistosoma mattheei</name>
    <dbReference type="NCBI Taxonomy" id="31246"/>
    <lineage>
        <taxon>Eukaryota</taxon>
        <taxon>Metazoa</taxon>
        <taxon>Spiralia</taxon>
        <taxon>Lophotrochozoa</taxon>
        <taxon>Platyhelminthes</taxon>
        <taxon>Trematoda</taxon>
        <taxon>Digenea</taxon>
        <taxon>Strigeidida</taxon>
        <taxon>Schistosomatoidea</taxon>
        <taxon>Schistosomatidae</taxon>
        <taxon>Schistosoma</taxon>
    </lineage>
</organism>
<dbReference type="AlphaFoldDB" id="A0A183NUG1"/>
<dbReference type="Proteomes" id="UP000269396">
    <property type="component" value="Unassembled WGS sequence"/>
</dbReference>
<name>A0A183NUG1_9TREM</name>
<keyword evidence="2" id="KW-1185">Reference proteome</keyword>
<proteinExistence type="predicted"/>
<sequence>MEPVMESLDIHSDLNAFEDYFERFEIWVMANEDDEDVNIVAHFLGKEAYSLLKTLALPGKPISLPYTTLKELLPDYVKYTNFECGDSKHPYDLNRSQIHGPLNILNKFEETISQESNLDVLSNIIRSHNAFVSCGKLVQCEAQILNELDFDYNSDDFMSTAVYPYHEVTSNVYSSQCKKYVLNEATSSITCGYKDPTLFRGGG</sequence>